<evidence type="ECO:0000259" key="5">
    <source>
        <dbReference type="Pfam" id="PF00535"/>
    </source>
</evidence>
<keyword evidence="3" id="KW-0328">Glycosyltransferase</keyword>
<dbReference type="Proteomes" id="UP000711614">
    <property type="component" value="Unassembled WGS sequence"/>
</dbReference>
<proteinExistence type="inferred from homology"/>
<comment type="caution">
    <text evidence="6">The sequence shown here is derived from an EMBL/GenBank/DDBJ whole genome shotgun (WGS) entry which is preliminary data.</text>
</comment>
<dbReference type="InterPro" id="IPR029044">
    <property type="entry name" value="Nucleotide-diphossugar_trans"/>
</dbReference>
<evidence type="ECO:0000256" key="1">
    <source>
        <dbReference type="ARBA" id="ARBA00004776"/>
    </source>
</evidence>
<protein>
    <submittedName>
        <fullName evidence="6">GT2 family glycosyltransferase</fullName>
    </submittedName>
</protein>
<organism evidence="6 7">
    <name type="scientific">Arthrobacter stackebrandtii</name>
    <dbReference type="NCBI Taxonomy" id="272161"/>
    <lineage>
        <taxon>Bacteria</taxon>
        <taxon>Bacillati</taxon>
        <taxon>Actinomycetota</taxon>
        <taxon>Actinomycetes</taxon>
        <taxon>Micrococcales</taxon>
        <taxon>Micrococcaceae</taxon>
        <taxon>Arthrobacter</taxon>
    </lineage>
</organism>
<dbReference type="InterPro" id="IPR001173">
    <property type="entry name" value="Glyco_trans_2-like"/>
</dbReference>
<name>A0ABS4YSF1_9MICC</name>
<comment type="pathway">
    <text evidence="1">Cell wall biogenesis; cell wall polysaccharide biosynthesis.</text>
</comment>
<keyword evidence="7" id="KW-1185">Reference proteome</keyword>
<evidence type="ECO:0000256" key="3">
    <source>
        <dbReference type="ARBA" id="ARBA00022676"/>
    </source>
</evidence>
<dbReference type="Gene3D" id="3.90.550.10">
    <property type="entry name" value="Spore Coat Polysaccharide Biosynthesis Protein SpsA, Chain A"/>
    <property type="match status" value="1"/>
</dbReference>
<evidence type="ECO:0000313" key="6">
    <source>
        <dbReference type="EMBL" id="MBP2411525.1"/>
    </source>
</evidence>
<keyword evidence="4" id="KW-0808">Transferase</keyword>
<evidence type="ECO:0000313" key="7">
    <source>
        <dbReference type="Proteomes" id="UP000711614"/>
    </source>
</evidence>
<feature type="domain" description="Glycosyltransferase 2-like" evidence="5">
    <location>
        <begin position="2"/>
        <end position="78"/>
    </location>
</feature>
<dbReference type="EMBL" id="JAGIOI010000001">
    <property type="protein sequence ID" value="MBP2411525.1"/>
    <property type="molecule type" value="Genomic_DNA"/>
</dbReference>
<evidence type="ECO:0000256" key="4">
    <source>
        <dbReference type="ARBA" id="ARBA00022679"/>
    </source>
</evidence>
<reference evidence="6 7" key="1">
    <citation type="submission" date="2021-03" db="EMBL/GenBank/DDBJ databases">
        <title>Sequencing the genomes of 1000 actinobacteria strains.</title>
        <authorList>
            <person name="Klenk H.-P."/>
        </authorList>
    </citation>
    <scope>NUCLEOTIDE SEQUENCE [LARGE SCALE GENOMIC DNA]</scope>
    <source>
        <strain evidence="6 7">DSM 16005</strain>
    </source>
</reference>
<dbReference type="SUPFAM" id="SSF53448">
    <property type="entry name" value="Nucleotide-diphospho-sugar transferases"/>
    <property type="match status" value="1"/>
</dbReference>
<dbReference type="Pfam" id="PF00535">
    <property type="entry name" value="Glycos_transf_2"/>
    <property type="match status" value="1"/>
</dbReference>
<accession>A0ABS4YSF1</accession>
<comment type="similarity">
    <text evidence="2">Belongs to the glycosyltransferase 2 family.</text>
</comment>
<sequence length="257" mass="29084">MNQSHPPVEIIILDNDSNDDVISNMSISDARIRFVHSDSNLGYAAGMNYAFKKLREKTEWTLFLTHEVRMSSDTINKLFSIDLGPPESPVLQIGPTLALLEEDKIWSHGGRITTTGGARHNDHVDSDSRIGWLDGACHLVRTGALVKPIFNDSFFLYWEDVELSLRLSEQGQIVCVDDAIAYQSTNTTPNYFMSRNRVRTWIIRRDAPKFISSLVYVCAQIVRDLLRGHFETAGTRLVGTIDGITGNFHPEHYFRGR</sequence>
<dbReference type="PANTHER" id="PTHR43179">
    <property type="entry name" value="RHAMNOSYLTRANSFERASE WBBL"/>
    <property type="match status" value="1"/>
</dbReference>
<evidence type="ECO:0000256" key="2">
    <source>
        <dbReference type="ARBA" id="ARBA00006739"/>
    </source>
</evidence>
<dbReference type="PANTHER" id="PTHR43179:SF12">
    <property type="entry name" value="GALACTOFURANOSYLTRANSFERASE GLFT2"/>
    <property type="match status" value="1"/>
</dbReference>
<gene>
    <name evidence="6" type="ORF">JOF48_000324</name>
</gene>